<reference evidence="3 4" key="1">
    <citation type="journal article" date="2017" name="Chemistry">
        <title>Isolation, Biosynthesis and Chemical Modifications of Rubterolones A-F: Rare Tropolone Alkaloids from Actinomadura sp. 5-2.</title>
        <authorList>
            <person name="Guo H."/>
            <person name="Benndorf R."/>
            <person name="Leichnitz D."/>
            <person name="Klassen J.L."/>
            <person name="Vollmers J."/>
            <person name="Gorls H."/>
            <person name="Steinacker M."/>
            <person name="Weigel C."/>
            <person name="Dahse H.M."/>
            <person name="Kaster A.K."/>
            <person name="de Beer Z.W."/>
            <person name="Poulsen M."/>
            <person name="Beemelmanns C."/>
        </authorList>
    </citation>
    <scope>NUCLEOTIDE SEQUENCE [LARGE SCALE GENOMIC DNA]</scope>
    <source>
        <strain evidence="3 4">5-2</strain>
    </source>
</reference>
<evidence type="ECO:0000313" key="3">
    <source>
        <dbReference type="EMBL" id="POM24978.1"/>
    </source>
</evidence>
<name>A0A2P4UIZ5_9ACTN</name>
<evidence type="ECO:0000256" key="1">
    <source>
        <dbReference type="SAM" id="MobiDB-lite"/>
    </source>
</evidence>
<organism evidence="3 4">
    <name type="scientific">Actinomadura rubteroloni</name>
    <dbReference type="NCBI Taxonomy" id="1926885"/>
    <lineage>
        <taxon>Bacteria</taxon>
        <taxon>Bacillati</taxon>
        <taxon>Actinomycetota</taxon>
        <taxon>Actinomycetes</taxon>
        <taxon>Streptosporangiales</taxon>
        <taxon>Thermomonosporaceae</taxon>
        <taxon>Actinomadura</taxon>
    </lineage>
</organism>
<protein>
    <submittedName>
        <fullName evidence="3">Transcriptional regulator NovG</fullName>
    </submittedName>
</protein>
<accession>A0A2P4UIZ5</accession>
<dbReference type="Proteomes" id="UP000242367">
    <property type="component" value="Unassembled WGS sequence"/>
</dbReference>
<evidence type="ECO:0000259" key="2">
    <source>
        <dbReference type="SMART" id="SM00470"/>
    </source>
</evidence>
<dbReference type="InterPro" id="IPR036086">
    <property type="entry name" value="ParB/Sulfiredoxin_sf"/>
</dbReference>
<keyword evidence="4" id="KW-1185">Reference proteome</keyword>
<comment type="caution">
    <text evidence="3">The sequence shown here is derived from an EMBL/GenBank/DDBJ whole genome shotgun (WGS) entry which is preliminary data.</text>
</comment>
<evidence type="ECO:0000313" key="4">
    <source>
        <dbReference type="Proteomes" id="UP000242367"/>
    </source>
</evidence>
<gene>
    <name evidence="3" type="primary">novG_3</name>
    <name evidence="3" type="ORF">BTM25_36180</name>
</gene>
<dbReference type="AlphaFoldDB" id="A0A2P4UIZ5"/>
<dbReference type="SUPFAM" id="SSF110849">
    <property type="entry name" value="ParB/Sulfiredoxin"/>
    <property type="match status" value="1"/>
</dbReference>
<dbReference type="EMBL" id="MTBP01000002">
    <property type="protein sequence ID" value="POM24978.1"/>
    <property type="molecule type" value="Genomic_DNA"/>
</dbReference>
<proteinExistence type="predicted"/>
<dbReference type="InterPro" id="IPR003115">
    <property type="entry name" value="ParB_N"/>
</dbReference>
<feature type="region of interest" description="Disordered" evidence="1">
    <location>
        <begin position="210"/>
        <end position="248"/>
    </location>
</feature>
<sequence>MIAAPEEPDVEAEGTPLSPVVRVAVAALAPGGSPRLSGTDPAHVEVLAETPDDLPPVIVHRATMRVIDGAHRLAAARRRGAETIAAVFFDGTEAEAFVLAVRANAEHGLPLSLTERKHAAERIIAWHPRWSNRRVAATAGLSPSTVANLRRRMPPGLAGEGSRVGRDGRVRPLDGAERRRAVADLLRENPDLSLRRIALAAGVSPETVRAVRNRMLGTDERPARPEGRREPSRREPAPEPPPDPRVDVPLARLAGRDPVAVLRRLAADPALRFSETGRELLRLLHIQMIREEEWDRIIEEIPAHSSGLIAQLARERARMWVEFAAQIQRGFGAARDSARDPEA</sequence>
<feature type="domain" description="ParB-like N-terminal" evidence="2">
    <location>
        <begin position="21"/>
        <end position="105"/>
    </location>
</feature>
<feature type="region of interest" description="Disordered" evidence="1">
    <location>
        <begin position="149"/>
        <end position="170"/>
    </location>
</feature>
<dbReference type="SMART" id="SM00470">
    <property type="entry name" value="ParB"/>
    <property type="match status" value="1"/>
</dbReference>
<feature type="compositionally biased region" description="Basic and acidic residues" evidence="1">
    <location>
        <begin position="217"/>
        <end position="246"/>
    </location>
</feature>
<dbReference type="Gene3D" id="3.90.1530.10">
    <property type="entry name" value="Conserved hypothetical protein from pyrococcus furiosus pfu- 392566-001, ParB domain"/>
    <property type="match status" value="1"/>
</dbReference>